<evidence type="ECO:0000313" key="2">
    <source>
        <dbReference type="EMBL" id="SVC21943.1"/>
    </source>
</evidence>
<gene>
    <name evidence="2" type="ORF">METZ01_LOCUS274797</name>
</gene>
<organism evidence="2">
    <name type="scientific">marine metagenome</name>
    <dbReference type="NCBI Taxonomy" id="408172"/>
    <lineage>
        <taxon>unclassified sequences</taxon>
        <taxon>metagenomes</taxon>
        <taxon>ecological metagenomes</taxon>
    </lineage>
</organism>
<name>A0A382KES4_9ZZZZ</name>
<feature type="non-terminal residue" evidence="2">
    <location>
        <position position="48"/>
    </location>
</feature>
<dbReference type="AlphaFoldDB" id="A0A382KES4"/>
<dbReference type="InterPro" id="IPR034907">
    <property type="entry name" value="NDK-like_dom"/>
</dbReference>
<accession>A0A382KES4</accession>
<evidence type="ECO:0000259" key="1">
    <source>
        <dbReference type="Pfam" id="PF00334"/>
    </source>
</evidence>
<proteinExistence type="predicted"/>
<dbReference type="InterPro" id="IPR036850">
    <property type="entry name" value="NDK-like_dom_sf"/>
</dbReference>
<dbReference type="Gene3D" id="3.30.70.141">
    <property type="entry name" value="Nucleoside diphosphate kinase-like domain"/>
    <property type="match status" value="1"/>
</dbReference>
<sequence>MERTLMIVKPDAVAKNAIGQIIARVESEGFVVRQLRMVELSVERAGDF</sequence>
<dbReference type="SUPFAM" id="SSF54919">
    <property type="entry name" value="Nucleoside diphosphate kinase, NDK"/>
    <property type="match status" value="1"/>
</dbReference>
<dbReference type="Pfam" id="PF00334">
    <property type="entry name" value="NDK"/>
    <property type="match status" value="1"/>
</dbReference>
<dbReference type="PROSITE" id="PS51374">
    <property type="entry name" value="NDPK_LIKE"/>
    <property type="match status" value="1"/>
</dbReference>
<dbReference type="EMBL" id="UINC01079696">
    <property type="protein sequence ID" value="SVC21943.1"/>
    <property type="molecule type" value="Genomic_DNA"/>
</dbReference>
<feature type="domain" description="Nucleoside diphosphate kinase-like" evidence="1">
    <location>
        <begin position="2"/>
        <end position="48"/>
    </location>
</feature>
<reference evidence="2" key="1">
    <citation type="submission" date="2018-05" db="EMBL/GenBank/DDBJ databases">
        <authorList>
            <person name="Lanie J.A."/>
            <person name="Ng W.-L."/>
            <person name="Kazmierczak K.M."/>
            <person name="Andrzejewski T.M."/>
            <person name="Davidsen T.M."/>
            <person name="Wayne K.J."/>
            <person name="Tettelin H."/>
            <person name="Glass J.I."/>
            <person name="Rusch D."/>
            <person name="Podicherti R."/>
            <person name="Tsui H.-C.T."/>
            <person name="Winkler M.E."/>
        </authorList>
    </citation>
    <scope>NUCLEOTIDE SEQUENCE</scope>
</reference>
<protein>
    <recommendedName>
        <fullName evidence="1">Nucleoside diphosphate kinase-like domain-containing protein</fullName>
    </recommendedName>
</protein>